<dbReference type="PROSITE" id="PS50887">
    <property type="entry name" value="GGDEF"/>
    <property type="match status" value="1"/>
</dbReference>
<dbReference type="RefSeq" id="WP_106159287.1">
    <property type="nucleotide sequence ID" value="NZ_PVTT01000001.1"/>
</dbReference>
<dbReference type="AlphaFoldDB" id="A0A2T0X7B9"/>
<keyword evidence="3" id="KW-1185">Reference proteome</keyword>
<reference evidence="2 3" key="1">
    <citation type="submission" date="2018-03" db="EMBL/GenBank/DDBJ databases">
        <title>Genomic Encyclopedia of Archaeal and Bacterial Type Strains, Phase II (KMG-II): from individual species to whole genera.</title>
        <authorList>
            <person name="Goeker M."/>
        </authorList>
    </citation>
    <scope>NUCLEOTIDE SEQUENCE [LARGE SCALE GENOMIC DNA]</scope>
    <source>
        <strain evidence="2 3">DSM 29318</strain>
    </source>
</reference>
<dbReference type="CDD" id="cd01949">
    <property type="entry name" value="GGDEF"/>
    <property type="match status" value="1"/>
</dbReference>
<dbReference type="InterPro" id="IPR043128">
    <property type="entry name" value="Rev_trsase/Diguanyl_cyclase"/>
</dbReference>
<dbReference type="InterPro" id="IPR052163">
    <property type="entry name" value="DGC-Regulatory_Protein"/>
</dbReference>
<accession>A0A2T0X7B9</accession>
<dbReference type="PANTHER" id="PTHR46663">
    <property type="entry name" value="DIGUANYLATE CYCLASE DGCT-RELATED"/>
    <property type="match status" value="1"/>
</dbReference>
<evidence type="ECO:0000259" key="1">
    <source>
        <dbReference type="PROSITE" id="PS50887"/>
    </source>
</evidence>
<feature type="domain" description="GGDEF" evidence="1">
    <location>
        <begin position="192"/>
        <end position="326"/>
    </location>
</feature>
<sequence>MTGSPLMLRPCALDRLMPMHLALDGSGRVTSAGRTFARLAGVDPAGRAVFDLLRLRRPEGVADVDGLRSVVGQKLHLTLLHANLRLAGIAVPARGGAGNGLLLNLSPGPGVVAAVRRFSLSNGDFAPTDLANELLFLAEANAAIAAEAAALTARLQNAHSDAEERSFTDALTGLRNRRGLDQAMDTLARGGGRFAMLAVDLDRFKAVNDAMGHAVGDTVLRAATEAMVRAARAADLVARIGGDEFAILLYGAIPRDRLGRIADDLIAAIERPIPVEGGLARISASVGIAISDDHAIGDVASVTAAADAALYASKQAGRGCWTLMGGSTAPEAS</sequence>
<organism evidence="2 3">
    <name type="scientific">Hasllibacter halocynthiae</name>
    <dbReference type="NCBI Taxonomy" id="595589"/>
    <lineage>
        <taxon>Bacteria</taxon>
        <taxon>Pseudomonadati</taxon>
        <taxon>Pseudomonadota</taxon>
        <taxon>Alphaproteobacteria</taxon>
        <taxon>Rhodobacterales</taxon>
        <taxon>Roseobacteraceae</taxon>
        <taxon>Hasllibacter</taxon>
    </lineage>
</organism>
<dbReference type="InterPro" id="IPR042463">
    <property type="entry name" value="HNOB_dom_associated_sf"/>
</dbReference>
<dbReference type="NCBIfam" id="TIGR00254">
    <property type="entry name" value="GGDEF"/>
    <property type="match status" value="1"/>
</dbReference>
<dbReference type="InterPro" id="IPR000160">
    <property type="entry name" value="GGDEF_dom"/>
</dbReference>
<dbReference type="Proteomes" id="UP000238801">
    <property type="component" value="Unassembled WGS sequence"/>
</dbReference>
<evidence type="ECO:0000313" key="3">
    <source>
        <dbReference type="Proteomes" id="UP000238801"/>
    </source>
</evidence>
<dbReference type="Pfam" id="PF00990">
    <property type="entry name" value="GGDEF"/>
    <property type="match status" value="1"/>
</dbReference>
<evidence type="ECO:0000313" key="2">
    <source>
        <dbReference type="EMBL" id="PRY94829.1"/>
    </source>
</evidence>
<dbReference type="SMART" id="SM00267">
    <property type="entry name" value="GGDEF"/>
    <property type="match status" value="1"/>
</dbReference>
<dbReference type="OrthoDB" id="9812260at2"/>
<name>A0A2T0X7B9_9RHOB</name>
<dbReference type="EMBL" id="PVTT01000001">
    <property type="protein sequence ID" value="PRY94829.1"/>
    <property type="molecule type" value="Genomic_DNA"/>
</dbReference>
<dbReference type="PANTHER" id="PTHR46663:SF4">
    <property type="entry name" value="DIGUANYLATE CYCLASE DGCT-RELATED"/>
    <property type="match status" value="1"/>
</dbReference>
<dbReference type="Gene3D" id="3.30.70.270">
    <property type="match status" value="1"/>
</dbReference>
<comment type="caution">
    <text evidence="2">The sequence shown here is derived from an EMBL/GenBank/DDBJ whole genome shotgun (WGS) entry which is preliminary data.</text>
</comment>
<protein>
    <submittedName>
        <fullName evidence="2">Diguanylate cyclase (GGDEF)-like protein</fullName>
    </submittedName>
</protein>
<dbReference type="SUPFAM" id="SSF55073">
    <property type="entry name" value="Nucleotide cyclase"/>
    <property type="match status" value="1"/>
</dbReference>
<gene>
    <name evidence="2" type="ORF">BCF33_0430</name>
</gene>
<dbReference type="InterPro" id="IPR029787">
    <property type="entry name" value="Nucleotide_cyclase"/>
</dbReference>
<dbReference type="Gene3D" id="3.30.450.260">
    <property type="entry name" value="Haem NO binding associated domain"/>
    <property type="match status" value="1"/>
</dbReference>
<proteinExistence type="predicted"/>